<gene>
    <name evidence="2" type="ORF">TrLO_g13661</name>
</gene>
<sequence length="251" mass="28297">MTYGEYAHHVRPEQQRLIYMGKQITNEREKMLKEFNIEGDKEKVIHLFPKPIIFSSTSSNITSSTTVPSGSADAPLPPHLDAAHVPRILVADEAAALELHRTMNGPSPIYHSGLENQRRVKMLSALLILICMMQLLTLFTIVAGIQSEPNLDREDDAAGDCMDDPANCGIQEQPAYIIRTWKNADYVDLSMSVTGIWVGLTGLKATQNEEYNTARTYFISLLFVGWTWVGFSYWDTFTRARQQEEGENIDI</sequence>
<comment type="caution">
    <text evidence="2">The sequence shown here is derived from an EMBL/GenBank/DDBJ whole genome shotgun (WGS) entry which is preliminary data.</text>
</comment>
<dbReference type="AlphaFoldDB" id="A0A9W6ZV41"/>
<dbReference type="Gene3D" id="3.10.20.90">
    <property type="entry name" value="Phosphatidylinositol 3-kinase Catalytic Subunit, Chain A, domain 1"/>
    <property type="match status" value="1"/>
</dbReference>
<dbReference type="InterPro" id="IPR029071">
    <property type="entry name" value="Ubiquitin-like_domsf"/>
</dbReference>
<accession>A0A9W6ZV41</accession>
<keyword evidence="1" id="KW-1133">Transmembrane helix</keyword>
<name>A0A9W6ZV41_9STRA</name>
<evidence type="ECO:0000313" key="3">
    <source>
        <dbReference type="Proteomes" id="UP001165122"/>
    </source>
</evidence>
<dbReference type="OrthoDB" id="200226at2759"/>
<evidence type="ECO:0008006" key="4">
    <source>
        <dbReference type="Google" id="ProtNLM"/>
    </source>
</evidence>
<keyword evidence="1" id="KW-0812">Transmembrane</keyword>
<feature type="transmembrane region" description="Helical" evidence="1">
    <location>
        <begin position="217"/>
        <end position="234"/>
    </location>
</feature>
<protein>
    <recommendedName>
        <fullName evidence="4">Ubiquitin-like domain-containing protein</fullName>
    </recommendedName>
</protein>
<keyword evidence="1" id="KW-0472">Membrane</keyword>
<proteinExistence type="predicted"/>
<feature type="transmembrane region" description="Helical" evidence="1">
    <location>
        <begin position="123"/>
        <end position="145"/>
    </location>
</feature>
<dbReference type="SUPFAM" id="SSF54236">
    <property type="entry name" value="Ubiquitin-like"/>
    <property type="match status" value="1"/>
</dbReference>
<reference evidence="3" key="1">
    <citation type="journal article" date="2023" name="Commun. Biol.">
        <title>Genome analysis of Parmales, the sister group of diatoms, reveals the evolutionary specialization of diatoms from phago-mixotrophs to photoautotrophs.</title>
        <authorList>
            <person name="Ban H."/>
            <person name="Sato S."/>
            <person name="Yoshikawa S."/>
            <person name="Yamada K."/>
            <person name="Nakamura Y."/>
            <person name="Ichinomiya M."/>
            <person name="Sato N."/>
            <person name="Blanc-Mathieu R."/>
            <person name="Endo H."/>
            <person name="Kuwata A."/>
            <person name="Ogata H."/>
        </authorList>
    </citation>
    <scope>NUCLEOTIDE SEQUENCE [LARGE SCALE GENOMIC DNA]</scope>
    <source>
        <strain evidence="3">NIES 3700</strain>
    </source>
</reference>
<organism evidence="2 3">
    <name type="scientific">Triparma laevis f. longispina</name>
    <dbReference type="NCBI Taxonomy" id="1714387"/>
    <lineage>
        <taxon>Eukaryota</taxon>
        <taxon>Sar</taxon>
        <taxon>Stramenopiles</taxon>
        <taxon>Ochrophyta</taxon>
        <taxon>Bolidophyceae</taxon>
        <taxon>Parmales</taxon>
        <taxon>Triparmaceae</taxon>
        <taxon>Triparma</taxon>
    </lineage>
</organism>
<evidence type="ECO:0000313" key="2">
    <source>
        <dbReference type="EMBL" id="GMH60987.1"/>
    </source>
</evidence>
<evidence type="ECO:0000256" key="1">
    <source>
        <dbReference type="SAM" id="Phobius"/>
    </source>
</evidence>
<keyword evidence="3" id="KW-1185">Reference proteome</keyword>
<dbReference type="Proteomes" id="UP001165122">
    <property type="component" value="Unassembled WGS sequence"/>
</dbReference>
<dbReference type="EMBL" id="BRXW01000504">
    <property type="protein sequence ID" value="GMH60987.1"/>
    <property type="molecule type" value="Genomic_DNA"/>
</dbReference>